<feature type="transmembrane region" description="Helical" evidence="6">
    <location>
        <begin position="106"/>
        <end position="128"/>
    </location>
</feature>
<dbReference type="PANTHER" id="PTHR23505:SF79">
    <property type="entry name" value="PROTEIN SPINSTER"/>
    <property type="match status" value="1"/>
</dbReference>
<comment type="caution">
    <text evidence="8">The sequence shown here is derived from an EMBL/GenBank/DDBJ whole genome shotgun (WGS) entry which is preliminary data.</text>
</comment>
<evidence type="ECO:0000256" key="1">
    <source>
        <dbReference type="ARBA" id="ARBA00004141"/>
    </source>
</evidence>
<dbReference type="Pfam" id="PF07690">
    <property type="entry name" value="MFS_1"/>
    <property type="match status" value="1"/>
</dbReference>
<feature type="transmembrane region" description="Helical" evidence="6">
    <location>
        <begin position="320"/>
        <end position="337"/>
    </location>
</feature>
<dbReference type="Proteomes" id="UP001196873">
    <property type="component" value="Unassembled WGS sequence"/>
</dbReference>
<dbReference type="InterPro" id="IPR020846">
    <property type="entry name" value="MFS_dom"/>
</dbReference>
<gene>
    <name evidence="8" type="ORF">KZY68_10710</name>
</gene>
<feature type="transmembrane region" description="Helical" evidence="6">
    <location>
        <begin position="358"/>
        <end position="377"/>
    </location>
</feature>
<accession>A0AAW4NT72</accession>
<dbReference type="GO" id="GO:0016020">
    <property type="term" value="C:membrane"/>
    <property type="evidence" value="ECO:0007669"/>
    <property type="project" value="UniProtKB-SubCell"/>
</dbReference>
<reference evidence="8" key="1">
    <citation type="submission" date="2021-07" db="EMBL/GenBank/DDBJ databases">
        <title>Genomic diversity and antimicrobial resistance of Prevotella spp. isolated from chronic lung disease airways.</title>
        <authorList>
            <person name="Webb K.A."/>
            <person name="Olagoke O.S."/>
            <person name="Baird T."/>
            <person name="Neill J."/>
            <person name="Pham A."/>
            <person name="Wells T.J."/>
            <person name="Ramsay K.A."/>
            <person name="Bell S.C."/>
            <person name="Sarovich D.S."/>
            <person name="Price E.P."/>
        </authorList>
    </citation>
    <scope>NUCLEOTIDE SEQUENCE</scope>
    <source>
        <strain evidence="8">SCHI0047.S.3</strain>
    </source>
</reference>
<feature type="transmembrane region" description="Helical" evidence="6">
    <location>
        <begin position="210"/>
        <end position="233"/>
    </location>
</feature>
<protein>
    <submittedName>
        <fullName evidence="8">MFS transporter</fullName>
    </submittedName>
</protein>
<keyword evidence="3 6" id="KW-0812">Transmembrane</keyword>
<dbReference type="InterPro" id="IPR011701">
    <property type="entry name" value="MFS"/>
</dbReference>
<evidence type="ECO:0000313" key="9">
    <source>
        <dbReference type="Proteomes" id="UP001196873"/>
    </source>
</evidence>
<name>A0AAW4NT72_9BACT</name>
<keyword evidence="5 6" id="KW-0472">Membrane</keyword>
<keyword evidence="4 6" id="KW-1133">Transmembrane helix</keyword>
<dbReference type="GO" id="GO:0022857">
    <property type="term" value="F:transmembrane transporter activity"/>
    <property type="evidence" value="ECO:0007669"/>
    <property type="project" value="InterPro"/>
</dbReference>
<evidence type="ECO:0000259" key="7">
    <source>
        <dbReference type="PROSITE" id="PS50850"/>
    </source>
</evidence>
<evidence type="ECO:0000256" key="6">
    <source>
        <dbReference type="SAM" id="Phobius"/>
    </source>
</evidence>
<evidence type="ECO:0000256" key="5">
    <source>
        <dbReference type="ARBA" id="ARBA00023136"/>
    </source>
</evidence>
<feature type="domain" description="Major facilitator superfamily (MFS) profile" evidence="7">
    <location>
        <begin position="13"/>
        <end position="409"/>
    </location>
</feature>
<comment type="subcellular location">
    <subcellularLocation>
        <location evidence="1">Membrane</location>
        <topology evidence="1">Multi-pass membrane protein</topology>
    </subcellularLocation>
</comment>
<sequence>MKIIEKKYYPWAVVALLWVVALLNYMDRQMLSTMQASMKADIHELNQAEAFGALMAVFLWVYGLVSPFAGMVADRLDRKWLVVGSLFVWSSVTLAMGYATSFNQLYYLRGLMGISEALYIPSALSLLADWHEGKSRSMAIGIHMTGIYMGQAIGGFGAVVAAMLTWKAAFHWFGIIGIVYAIVLAILLYEKPLRNGLKHESTASTTSKASIWHGFSAVLSNWVFWIILFFFAVPSLPGWATKNWLPTLFAQNLGIPMQEAGPISTITIAASSFLGVIMGGYLSDRWVKRNLKGRVYTSAIGLGLTIPALVLLGFGHNLPAIVGAGLLFGIGFGMFDANNMPILCQFIPSRQRATAYGIMNMTGVFAGALVTQMLGKWTDGNKLGFGFALLGAIVALALFVQLRFLKPQTDNME</sequence>
<feature type="transmembrane region" description="Helical" evidence="6">
    <location>
        <begin position="80"/>
        <end position="100"/>
    </location>
</feature>
<evidence type="ECO:0000313" key="8">
    <source>
        <dbReference type="EMBL" id="MBW4866458.1"/>
    </source>
</evidence>
<feature type="transmembrane region" description="Helical" evidence="6">
    <location>
        <begin position="295"/>
        <end position="314"/>
    </location>
</feature>
<feature type="transmembrane region" description="Helical" evidence="6">
    <location>
        <begin position="383"/>
        <end position="405"/>
    </location>
</feature>
<dbReference type="RefSeq" id="WP_219428043.1">
    <property type="nucleotide sequence ID" value="NZ_JAHXRD010000016.1"/>
</dbReference>
<dbReference type="EMBL" id="JAHXRF010000017">
    <property type="protein sequence ID" value="MBW4866458.1"/>
    <property type="molecule type" value="Genomic_DNA"/>
</dbReference>
<feature type="transmembrane region" description="Helical" evidence="6">
    <location>
        <begin position="170"/>
        <end position="189"/>
    </location>
</feature>
<dbReference type="PANTHER" id="PTHR23505">
    <property type="entry name" value="SPINSTER"/>
    <property type="match status" value="1"/>
</dbReference>
<keyword evidence="2" id="KW-0813">Transport</keyword>
<proteinExistence type="predicted"/>
<dbReference type="InterPro" id="IPR044770">
    <property type="entry name" value="MFS_spinster-like"/>
</dbReference>
<feature type="transmembrane region" description="Helical" evidence="6">
    <location>
        <begin position="50"/>
        <end position="73"/>
    </location>
</feature>
<organism evidence="8 9">
    <name type="scientific">Segatella salivae</name>
    <dbReference type="NCBI Taxonomy" id="228604"/>
    <lineage>
        <taxon>Bacteria</taxon>
        <taxon>Pseudomonadati</taxon>
        <taxon>Bacteroidota</taxon>
        <taxon>Bacteroidia</taxon>
        <taxon>Bacteroidales</taxon>
        <taxon>Prevotellaceae</taxon>
        <taxon>Segatella</taxon>
    </lineage>
</organism>
<evidence type="ECO:0000256" key="3">
    <source>
        <dbReference type="ARBA" id="ARBA00022692"/>
    </source>
</evidence>
<evidence type="ECO:0000256" key="4">
    <source>
        <dbReference type="ARBA" id="ARBA00022989"/>
    </source>
</evidence>
<evidence type="ECO:0000256" key="2">
    <source>
        <dbReference type="ARBA" id="ARBA00022448"/>
    </source>
</evidence>
<dbReference type="AlphaFoldDB" id="A0AAW4NT72"/>
<feature type="transmembrane region" description="Helical" evidence="6">
    <location>
        <begin position="140"/>
        <end position="164"/>
    </location>
</feature>
<feature type="transmembrane region" description="Helical" evidence="6">
    <location>
        <begin position="263"/>
        <end position="283"/>
    </location>
</feature>
<dbReference type="PROSITE" id="PS50850">
    <property type="entry name" value="MFS"/>
    <property type="match status" value="1"/>
</dbReference>